<name>A0ABQ9FDR2_TEGGR</name>
<dbReference type="PANTHER" id="PTHR13338:SF4">
    <property type="entry name" value="NADH DEHYDROGENASE [UBIQUINONE] 1 ALPHA SUBCOMPLEX ASSEMBLY FACTOR 4"/>
    <property type="match status" value="1"/>
</dbReference>
<feature type="region of interest" description="Disordered" evidence="1">
    <location>
        <begin position="82"/>
        <end position="113"/>
    </location>
</feature>
<evidence type="ECO:0000313" key="2">
    <source>
        <dbReference type="EMBL" id="KAJ8315439.1"/>
    </source>
</evidence>
<organism evidence="2 3">
    <name type="scientific">Tegillarca granosa</name>
    <name type="common">Malaysian cockle</name>
    <name type="synonym">Anadara granosa</name>
    <dbReference type="NCBI Taxonomy" id="220873"/>
    <lineage>
        <taxon>Eukaryota</taxon>
        <taxon>Metazoa</taxon>
        <taxon>Spiralia</taxon>
        <taxon>Lophotrochozoa</taxon>
        <taxon>Mollusca</taxon>
        <taxon>Bivalvia</taxon>
        <taxon>Autobranchia</taxon>
        <taxon>Pteriomorphia</taxon>
        <taxon>Arcoida</taxon>
        <taxon>Arcoidea</taxon>
        <taxon>Arcidae</taxon>
        <taxon>Tegillarca</taxon>
    </lineage>
</organism>
<reference evidence="2 3" key="1">
    <citation type="submission" date="2022-12" db="EMBL/GenBank/DDBJ databases">
        <title>Chromosome-level genome of Tegillarca granosa.</title>
        <authorList>
            <person name="Kim J."/>
        </authorList>
    </citation>
    <scope>NUCLEOTIDE SEQUENCE [LARGE SCALE GENOMIC DNA]</scope>
    <source>
        <strain evidence="2">Teg-2019</strain>
        <tissue evidence="2">Adductor muscle</tissue>
    </source>
</reference>
<evidence type="ECO:0000256" key="1">
    <source>
        <dbReference type="SAM" id="MobiDB-lite"/>
    </source>
</evidence>
<dbReference type="PANTHER" id="PTHR13338">
    <property type="entry name" value="UPF0240 PROTEIN"/>
    <property type="match status" value="1"/>
</dbReference>
<accession>A0ABQ9FDR2</accession>
<evidence type="ECO:0000313" key="3">
    <source>
        <dbReference type="Proteomes" id="UP001217089"/>
    </source>
</evidence>
<comment type="caution">
    <text evidence="2">The sequence shown here is derived from an EMBL/GenBank/DDBJ whole genome shotgun (WGS) entry which is preliminary data.</text>
</comment>
<dbReference type="EMBL" id="JARBDR010000337">
    <property type="protein sequence ID" value="KAJ8315439.1"/>
    <property type="molecule type" value="Genomic_DNA"/>
</dbReference>
<proteinExistence type="predicted"/>
<dbReference type="Proteomes" id="UP001217089">
    <property type="component" value="Unassembled WGS sequence"/>
</dbReference>
<keyword evidence="3" id="KW-1185">Reference proteome</keyword>
<sequence length="215" mass="24725">MNMGNAAAKLRVAIGPLKREAQMYNVEERAFKHLDKQDKSQVGKAAPKYPSTTQSEEFEYKDLNEKDDNLISRMQKISLSRVDGSEEVKARESKPKLSREEQTHVQSPEYGYTEPDVIPEGKCTLRQALEFISKHHDSDGYSVDQIATDYKLKSQDVQNILDCFVCFKIHVSKQLADQMPHLKQAVEKTKYNQPPRQYAKLTGGMDQRIHKDFME</sequence>
<gene>
    <name evidence="2" type="ORF">KUTeg_007589</name>
</gene>
<feature type="region of interest" description="Disordered" evidence="1">
    <location>
        <begin position="35"/>
        <end position="58"/>
    </location>
</feature>
<protein>
    <submittedName>
        <fullName evidence="2">Uncharacterized protein</fullName>
    </submittedName>
</protein>
<dbReference type="Pfam" id="PF06784">
    <property type="entry name" value="UPF0240"/>
    <property type="match status" value="1"/>
</dbReference>
<dbReference type="InterPro" id="IPR009622">
    <property type="entry name" value="NDUFAF4"/>
</dbReference>
<feature type="compositionally biased region" description="Basic and acidic residues" evidence="1">
    <location>
        <begin position="83"/>
        <end position="103"/>
    </location>
</feature>